<evidence type="ECO:0000313" key="3">
    <source>
        <dbReference type="Proteomes" id="UP000075666"/>
    </source>
</evidence>
<sequence>MKHSNISLDEYLLLLREKGFKFEEDVIGFIYFGKQYTKASDQTIKAAIEITLKTQKHFDGSFYMSLLETFQNKNIESMKQAYTYVQQLGLLPA</sequence>
<dbReference type="GeneID" id="62498407"/>
<evidence type="ECO:0000313" key="1">
    <source>
        <dbReference type="EMBL" id="KYD09205.1"/>
    </source>
</evidence>
<dbReference type="OrthoDB" id="2453381at2"/>
<dbReference type="Proteomes" id="UP000595512">
    <property type="component" value="Chromosome"/>
</dbReference>
<dbReference type="Pfam" id="PF19618">
    <property type="entry name" value="DUF6123"/>
    <property type="match status" value="1"/>
</dbReference>
<evidence type="ECO:0008006" key="5">
    <source>
        <dbReference type="Google" id="ProtNLM"/>
    </source>
</evidence>
<dbReference type="InterPro" id="IPR046126">
    <property type="entry name" value="DUF6123"/>
</dbReference>
<dbReference type="RefSeq" id="WP_066228483.1">
    <property type="nucleotide sequence ID" value="NZ_CP066701.1"/>
</dbReference>
<dbReference type="EMBL" id="CP066701">
    <property type="protein sequence ID" value="QQX24558.1"/>
    <property type="molecule type" value="Genomic_DNA"/>
</dbReference>
<dbReference type="AlphaFoldDB" id="A0A150LAB8"/>
<protein>
    <recommendedName>
        <fullName evidence="5">Group-specific protein</fullName>
    </recommendedName>
</protein>
<accession>A0A150LAB8</accession>
<organism evidence="1 3">
    <name type="scientific">Heyndrickxia sporothermodurans</name>
    <dbReference type="NCBI Taxonomy" id="46224"/>
    <lineage>
        <taxon>Bacteria</taxon>
        <taxon>Bacillati</taxon>
        <taxon>Bacillota</taxon>
        <taxon>Bacilli</taxon>
        <taxon>Bacillales</taxon>
        <taxon>Bacillaceae</taxon>
        <taxon>Heyndrickxia</taxon>
    </lineage>
</organism>
<dbReference type="Proteomes" id="UP000075666">
    <property type="component" value="Unassembled WGS sequence"/>
</dbReference>
<gene>
    <name evidence="1" type="ORF">B4102_2471</name>
    <name evidence="2" type="ORF">JGZ69_17505</name>
</gene>
<dbReference type="KEGG" id="hspo:JGZ69_17505"/>
<proteinExistence type="predicted"/>
<reference evidence="2 4" key="2">
    <citation type="submission" date="2020-12" db="EMBL/GenBank/DDBJ databases">
        <title>Taxonomic evaluation of the Bacillus sporothermodurans group of bacteria based on whole genome sequences.</title>
        <authorList>
            <person name="Fiedler G."/>
            <person name="Herbstmann A.-D."/>
            <person name="Doll E."/>
            <person name="Wenning M."/>
            <person name="Brinks E."/>
            <person name="Kabisch J."/>
            <person name="Breitenwieser F."/>
            <person name="Lappann M."/>
            <person name="Boehnlein C."/>
            <person name="Franz C."/>
        </authorList>
    </citation>
    <scope>NUCLEOTIDE SEQUENCE [LARGE SCALE GENOMIC DNA]</scope>
    <source>
        <strain evidence="2 4">DSM 10599</strain>
    </source>
</reference>
<reference evidence="1 3" key="1">
    <citation type="submission" date="2016-01" db="EMBL/GenBank/DDBJ databases">
        <title>Genome Sequences of Twelve Sporeforming Bacillus Species Isolated from Foods.</title>
        <authorList>
            <person name="Berendsen E.M."/>
            <person name="Wells-Bennik M.H."/>
            <person name="Krawcyk A.O."/>
            <person name="De Jong A."/>
            <person name="Holsappel S."/>
            <person name="Eijlander R.T."/>
            <person name="Kuipers O.P."/>
        </authorList>
    </citation>
    <scope>NUCLEOTIDE SEQUENCE [LARGE SCALE GENOMIC DNA]</scope>
    <source>
        <strain evidence="1 3">B4102</strain>
    </source>
</reference>
<keyword evidence="3" id="KW-1185">Reference proteome</keyword>
<dbReference type="EMBL" id="LQYN01000025">
    <property type="protein sequence ID" value="KYD09205.1"/>
    <property type="molecule type" value="Genomic_DNA"/>
</dbReference>
<evidence type="ECO:0000313" key="2">
    <source>
        <dbReference type="EMBL" id="QQX24558.1"/>
    </source>
</evidence>
<evidence type="ECO:0000313" key="4">
    <source>
        <dbReference type="Proteomes" id="UP000595512"/>
    </source>
</evidence>
<dbReference type="PATRIC" id="fig|46224.3.peg.1649"/>
<name>A0A150LAB8_9BACI</name>